<protein>
    <submittedName>
        <fullName evidence="2">Uncharacterized protein</fullName>
    </submittedName>
</protein>
<proteinExistence type="predicted"/>
<organism evidence="2 3">
    <name type="scientific">Mikania micrantha</name>
    <name type="common">bitter vine</name>
    <dbReference type="NCBI Taxonomy" id="192012"/>
    <lineage>
        <taxon>Eukaryota</taxon>
        <taxon>Viridiplantae</taxon>
        <taxon>Streptophyta</taxon>
        <taxon>Embryophyta</taxon>
        <taxon>Tracheophyta</taxon>
        <taxon>Spermatophyta</taxon>
        <taxon>Magnoliopsida</taxon>
        <taxon>eudicotyledons</taxon>
        <taxon>Gunneridae</taxon>
        <taxon>Pentapetalae</taxon>
        <taxon>asterids</taxon>
        <taxon>campanulids</taxon>
        <taxon>Asterales</taxon>
        <taxon>Asteraceae</taxon>
        <taxon>Asteroideae</taxon>
        <taxon>Heliantheae alliance</taxon>
        <taxon>Eupatorieae</taxon>
        <taxon>Mikania</taxon>
    </lineage>
</organism>
<dbReference type="EMBL" id="SZYD01000010">
    <property type="protein sequence ID" value="KAD4982489.1"/>
    <property type="molecule type" value="Genomic_DNA"/>
</dbReference>
<dbReference type="AlphaFoldDB" id="A0A5N6NMY4"/>
<name>A0A5N6NMY4_9ASTR</name>
<sequence>MDEKALRRYAPARGTSPGDARGVQKFLEGWFHPRGTPRPGAGRQAMRLGLSGRATCIKIKFSSISSILSSISTNQLSIHENSLSNHQKFIFEGLLTLRSHPEALKQVLITFSSVGIRQNRGWSWEFKLGNRIVESISDRLNSVI</sequence>
<feature type="region of interest" description="Disordered" evidence="1">
    <location>
        <begin position="1"/>
        <end position="21"/>
    </location>
</feature>
<evidence type="ECO:0000313" key="3">
    <source>
        <dbReference type="Proteomes" id="UP000326396"/>
    </source>
</evidence>
<evidence type="ECO:0000256" key="1">
    <source>
        <dbReference type="SAM" id="MobiDB-lite"/>
    </source>
</evidence>
<accession>A0A5N6NMY4</accession>
<dbReference type="Proteomes" id="UP000326396">
    <property type="component" value="Linkage Group LG18"/>
</dbReference>
<gene>
    <name evidence="2" type="ORF">E3N88_19160</name>
</gene>
<comment type="caution">
    <text evidence="2">The sequence shown here is derived from an EMBL/GenBank/DDBJ whole genome shotgun (WGS) entry which is preliminary data.</text>
</comment>
<evidence type="ECO:0000313" key="2">
    <source>
        <dbReference type="EMBL" id="KAD4982489.1"/>
    </source>
</evidence>
<keyword evidence="3" id="KW-1185">Reference proteome</keyword>
<reference evidence="2 3" key="1">
    <citation type="submission" date="2019-05" db="EMBL/GenBank/DDBJ databases">
        <title>Mikania micrantha, genome provides insights into the molecular mechanism of rapid growth.</title>
        <authorList>
            <person name="Liu B."/>
        </authorList>
    </citation>
    <scope>NUCLEOTIDE SEQUENCE [LARGE SCALE GENOMIC DNA]</scope>
    <source>
        <strain evidence="2">NLD-2019</strain>
        <tissue evidence="2">Leaf</tissue>
    </source>
</reference>